<dbReference type="Gene3D" id="2.40.170.20">
    <property type="entry name" value="TonB-dependent receptor, beta-barrel domain"/>
    <property type="match status" value="1"/>
</dbReference>
<organism evidence="13 14">
    <name type="scientific">Methylobacterium trifolii</name>
    <dbReference type="NCBI Taxonomy" id="1003092"/>
    <lineage>
        <taxon>Bacteria</taxon>
        <taxon>Pseudomonadati</taxon>
        <taxon>Pseudomonadota</taxon>
        <taxon>Alphaproteobacteria</taxon>
        <taxon>Hyphomicrobiales</taxon>
        <taxon>Methylobacteriaceae</taxon>
        <taxon>Methylobacterium</taxon>
    </lineage>
</organism>
<dbReference type="PANTHER" id="PTHR32552:SF68">
    <property type="entry name" value="FERRICHROME OUTER MEMBRANE TRANSPORTER_PHAGE RECEPTOR"/>
    <property type="match status" value="1"/>
</dbReference>
<keyword evidence="5" id="KW-0812">Transmembrane</keyword>
<keyword evidence="2" id="KW-0813">Transport</keyword>
<feature type="domain" description="TonB-dependent receptor-like beta-barrel" evidence="12">
    <location>
        <begin position="5"/>
        <end position="102"/>
    </location>
</feature>
<keyword evidence="8" id="KW-0406">Ion transport</keyword>
<evidence type="ECO:0000256" key="6">
    <source>
        <dbReference type="ARBA" id="ARBA00022729"/>
    </source>
</evidence>
<evidence type="ECO:0000256" key="5">
    <source>
        <dbReference type="ARBA" id="ARBA00022692"/>
    </source>
</evidence>
<evidence type="ECO:0000256" key="1">
    <source>
        <dbReference type="ARBA" id="ARBA00004571"/>
    </source>
</evidence>
<dbReference type="Proteomes" id="UP001055057">
    <property type="component" value="Unassembled WGS sequence"/>
</dbReference>
<dbReference type="Pfam" id="PF00593">
    <property type="entry name" value="TonB_dep_Rec_b-barrel"/>
    <property type="match status" value="1"/>
</dbReference>
<keyword evidence="11" id="KW-0998">Cell outer membrane</keyword>
<keyword evidence="6" id="KW-0732">Signal</keyword>
<comment type="subcellular location">
    <subcellularLocation>
        <location evidence="1">Cell outer membrane</location>
        <topology evidence="1">Multi-pass membrane protein</topology>
    </subcellularLocation>
</comment>
<keyword evidence="3" id="KW-1134">Transmembrane beta strand</keyword>
<reference evidence="13" key="1">
    <citation type="journal article" date="2021" name="Front. Microbiol.">
        <title>Comprehensive Comparative Genomics and Phenotyping of Methylobacterium Species.</title>
        <authorList>
            <person name="Alessa O."/>
            <person name="Ogura Y."/>
            <person name="Fujitani Y."/>
            <person name="Takami H."/>
            <person name="Hayashi T."/>
            <person name="Sahin N."/>
            <person name="Tani A."/>
        </authorList>
    </citation>
    <scope>NUCLEOTIDE SEQUENCE</scope>
    <source>
        <strain evidence="13">DSM 23632</strain>
    </source>
</reference>
<keyword evidence="4" id="KW-0410">Iron transport</keyword>
<evidence type="ECO:0000256" key="11">
    <source>
        <dbReference type="ARBA" id="ARBA00023237"/>
    </source>
</evidence>
<dbReference type="PANTHER" id="PTHR32552">
    <property type="entry name" value="FERRICHROME IRON RECEPTOR-RELATED"/>
    <property type="match status" value="1"/>
</dbReference>
<evidence type="ECO:0000256" key="2">
    <source>
        <dbReference type="ARBA" id="ARBA00022448"/>
    </source>
</evidence>
<evidence type="ECO:0000313" key="13">
    <source>
        <dbReference type="EMBL" id="GJE58594.1"/>
    </source>
</evidence>
<dbReference type="InterPro" id="IPR036942">
    <property type="entry name" value="Beta-barrel_TonB_sf"/>
</dbReference>
<proteinExistence type="predicted"/>
<name>A0ABQ4TVT5_9HYPH</name>
<evidence type="ECO:0000256" key="8">
    <source>
        <dbReference type="ARBA" id="ARBA00023065"/>
    </source>
</evidence>
<evidence type="ECO:0000256" key="10">
    <source>
        <dbReference type="ARBA" id="ARBA00023136"/>
    </source>
</evidence>
<reference evidence="13" key="2">
    <citation type="submission" date="2021-08" db="EMBL/GenBank/DDBJ databases">
        <authorList>
            <person name="Tani A."/>
            <person name="Ola A."/>
            <person name="Ogura Y."/>
            <person name="Katsura K."/>
            <person name="Hayashi T."/>
        </authorList>
    </citation>
    <scope>NUCLEOTIDE SEQUENCE</scope>
    <source>
        <strain evidence="13">DSM 23632</strain>
    </source>
</reference>
<dbReference type="InterPro" id="IPR039426">
    <property type="entry name" value="TonB-dep_rcpt-like"/>
</dbReference>
<keyword evidence="13" id="KW-0675">Receptor</keyword>
<sequence>MASHSYTDARTTKTTDSNNLSQRIAVVPYNLASAFGTYDIGTFSIPGLRLGRGVRYVGSANIPGSAFDTKEATLFDLVASYDFGVADRTLAGWRAQLNNRNVTDKIYVGCAAATQCRYYPPRNVFGTIAYRW</sequence>
<evidence type="ECO:0000313" key="14">
    <source>
        <dbReference type="Proteomes" id="UP001055057"/>
    </source>
</evidence>
<protein>
    <submittedName>
        <fullName evidence="13">Ferrichrome outer membrane transporter/phage receptor</fullName>
    </submittedName>
</protein>
<evidence type="ECO:0000256" key="3">
    <source>
        <dbReference type="ARBA" id="ARBA00022452"/>
    </source>
</evidence>
<keyword evidence="14" id="KW-1185">Reference proteome</keyword>
<dbReference type="InterPro" id="IPR000531">
    <property type="entry name" value="Beta-barrel_TonB"/>
</dbReference>
<gene>
    <name evidence="13" type="primary">fhuA_2</name>
    <name evidence="13" type="ORF">MPOCJGCO_0676</name>
</gene>
<keyword evidence="7" id="KW-0408">Iron</keyword>
<accession>A0ABQ4TVT5</accession>
<evidence type="ECO:0000256" key="4">
    <source>
        <dbReference type="ARBA" id="ARBA00022496"/>
    </source>
</evidence>
<evidence type="ECO:0000256" key="9">
    <source>
        <dbReference type="ARBA" id="ARBA00023077"/>
    </source>
</evidence>
<comment type="caution">
    <text evidence="13">The sequence shown here is derived from an EMBL/GenBank/DDBJ whole genome shotgun (WGS) entry which is preliminary data.</text>
</comment>
<dbReference type="SUPFAM" id="SSF56935">
    <property type="entry name" value="Porins"/>
    <property type="match status" value="1"/>
</dbReference>
<evidence type="ECO:0000256" key="7">
    <source>
        <dbReference type="ARBA" id="ARBA00023004"/>
    </source>
</evidence>
<keyword evidence="10" id="KW-0472">Membrane</keyword>
<evidence type="ECO:0000259" key="12">
    <source>
        <dbReference type="Pfam" id="PF00593"/>
    </source>
</evidence>
<keyword evidence="9" id="KW-0798">TonB box</keyword>
<dbReference type="EMBL" id="BPRB01000038">
    <property type="protein sequence ID" value="GJE58594.1"/>
    <property type="molecule type" value="Genomic_DNA"/>
</dbReference>